<dbReference type="Gene3D" id="3.80.10.10">
    <property type="entry name" value="Ribonuclease Inhibitor"/>
    <property type="match status" value="1"/>
</dbReference>
<gene>
    <name evidence="1" type="ORF">CKAH01_02949</name>
</gene>
<accession>A0AAE0DDW8</accession>
<comment type="caution">
    <text evidence="1">The sequence shown here is derived from an EMBL/GenBank/DDBJ whole genome shotgun (WGS) entry which is preliminary data.</text>
</comment>
<name>A0AAE0DDW8_COLKA</name>
<dbReference type="AlphaFoldDB" id="A0AAE0DDW8"/>
<reference evidence="1" key="1">
    <citation type="submission" date="2023-02" db="EMBL/GenBank/DDBJ databases">
        <title>Colletotrichum kahawae CIFC_Que2 genome sequencing and assembly.</title>
        <authorList>
            <person name="Baroncelli R."/>
        </authorList>
    </citation>
    <scope>NUCLEOTIDE SEQUENCE</scope>
    <source>
        <strain evidence="1">CIFC_Que2</strain>
    </source>
</reference>
<evidence type="ECO:0000313" key="1">
    <source>
        <dbReference type="EMBL" id="KAK2779601.1"/>
    </source>
</evidence>
<organism evidence="1 2">
    <name type="scientific">Colletotrichum kahawae</name>
    <name type="common">Coffee berry disease fungus</name>
    <dbReference type="NCBI Taxonomy" id="34407"/>
    <lineage>
        <taxon>Eukaryota</taxon>
        <taxon>Fungi</taxon>
        <taxon>Dikarya</taxon>
        <taxon>Ascomycota</taxon>
        <taxon>Pezizomycotina</taxon>
        <taxon>Sordariomycetes</taxon>
        <taxon>Hypocreomycetidae</taxon>
        <taxon>Glomerellales</taxon>
        <taxon>Glomerellaceae</taxon>
        <taxon>Colletotrichum</taxon>
        <taxon>Colletotrichum gloeosporioides species complex</taxon>
    </lineage>
</organism>
<protein>
    <recommendedName>
        <fullName evidence="3">F-box domain-containing protein</fullName>
    </recommendedName>
</protein>
<dbReference type="Proteomes" id="UP001281614">
    <property type="component" value="Unassembled WGS sequence"/>
</dbReference>
<dbReference type="EMBL" id="VYYT01000002">
    <property type="protein sequence ID" value="KAK2779601.1"/>
    <property type="molecule type" value="Genomic_DNA"/>
</dbReference>
<evidence type="ECO:0000313" key="2">
    <source>
        <dbReference type="Proteomes" id="UP001281614"/>
    </source>
</evidence>
<proteinExistence type="predicted"/>
<keyword evidence="2" id="KW-1185">Reference proteome</keyword>
<dbReference type="InterPro" id="IPR032675">
    <property type="entry name" value="LRR_dom_sf"/>
</dbReference>
<sequence>MTTQIEDELCWDWSDDGSIPKIIGQMRFIARNAAQINNIRRVTLRGLRTIQRLGREFCTQNFDEEERAVLGSWLTNVQGEAIGELQIPEVTSAIVSHILSATSLEIQTFDRTSHDDGGEAHPPGDPFLNTLGQLISSSDNNSVLSVPNSLETLKLSVPIPDSDLAKAFGFYIYPESVLPFFRLPSIKTIELHRVDDGRKLVSFPAAPTLNSLVLRRCQLAEDNIATIIQNSPTLEVLRADIAIDADYVKGWFNMGKLQTSLELLKGSLKELSLALTLWSSADNDCGKAGPWGVRGSIGSLEDFTRLTHLTISLPILLGWKTQGASDFIYVLPESLEVLTITNEMSFWWRYQWDDLKREDDDAEVTKWETLEWKIMEFLESRPPSLKELRLEVGEIAREEERAKELKARLVDTGRPVGVNVTVKFKT</sequence>
<dbReference type="SUPFAM" id="SSF52047">
    <property type="entry name" value="RNI-like"/>
    <property type="match status" value="1"/>
</dbReference>
<evidence type="ECO:0008006" key="3">
    <source>
        <dbReference type="Google" id="ProtNLM"/>
    </source>
</evidence>